<proteinExistence type="predicted"/>
<keyword evidence="1" id="KW-1133">Transmembrane helix</keyword>
<feature type="transmembrane region" description="Helical" evidence="1">
    <location>
        <begin position="12"/>
        <end position="30"/>
    </location>
</feature>
<sequence>MKYKEFPTWAHIIILLLSSLYAWVLLFKVNEWGAFPTPKENWRFAVLAGVLGVYAASSVFLGIVAAASGSVLSDRLKEMSFGGK</sequence>
<comment type="caution">
    <text evidence="2">The sequence shown here is derived from an EMBL/GenBank/DDBJ whole genome shotgun (WGS) entry which is preliminary data.</text>
</comment>
<keyword evidence="3" id="KW-1185">Reference proteome</keyword>
<accession>A0AAD3NYM2</accession>
<reference evidence="2" key="2">
    <citation type="submission" date="2023-01" db="EMBL/GenBank/DDBJ databases">
        <authorList>
            <person name="Sun Q."/>
            <person name="Evtushenko L."/>
        </authorList>
    </citation>
    <scope>NUCLEOTIDE SEQUENCE</scope>
    <source>
        <strain evidence="2">VKM B-2222</strain>
    </source>
</reference>
<evidence type="ECO:0000313" key="2">
    <source>
        <dbReference type="EMBL" id="GLK64332.1"/>
    </source>
</evidence>
<dbReference type="Proteomes" id="UP001143349">
    <property type="component" value="Unassembled WGS sequence"/>
</dbReference>
<gene>
    <name evidence="2" type="ORF">GCM10017635_18030</name>
</gene>
<keyword evidence="1" id="KW-0472">Membrane</keyword>
<keyword evidence="1" id="KW-0812">Transmembrane</keyword>
<evidence type="ECO:0000256" key="1">
    <source>
        <dbReference type="SAM" id="Phobius"/>
    </source>
</evidence>
<name>A0AAD3NYM2_9RHOB</name>
<organism evidence="2 3">
    <name type="scientific">Paracoccus kondratievae</name>
    <dbReference type="NCBI Taxonomy" id="135740"/>
    <lineage>
        <taxon>Bacteria</taxon>
        <taxon>Pseudomonadati</taxon>
        <taxon>Pseudomonadota</taxon>
        <taxon>Alphaproteobacteria</taxon>
        <taxon>Rhodobacterales</taxon>
        <taxon>Paracoccaceae</taxon>
        <taxon>Paracoccus</taxon>
    </lineage>
</organism>
<dbReference type="AlphaFoldDB" id="A0AAD3NYM2"/>
<reference evidence="2" key="1">
    <citation type="journal article" date="2014" name="Int. J. Syst. Evol. Microbiol.">
        <title>Complete genome sequence of Corynebacterium casei LMG S-19264T (=DSM 44701T), isolated from a smear-ripened cheese.</title>
        <authorList>
            <consortium name="US DOE Joint Genome Institute (JGI-PGF)"/>
            <person name="Walter F."/>
            <person name="Albersmeier A."/>
            <person name="Kalinowski J."/>
            <person name="Ruckert C."/>
        </authorList>
    </citation>
    <scope>NUCLEOTIDE SEQUENCE</scope>
    <source>
        <strain evidence="2">VKM B-2222</strain>
    </source>
</reference>
<dbReference type="EMBL" id="BSFH01000027">
    <property type="protein sequence ID" value="GLK64332.1"/>
    <property type="molecule type" value="Genomic_DNA"/>
</dbReference>
<dbReference type="RefSeq" id="WP_271179650.1">
    <property type="nucleotide sequence ID" value="NZ_BSFH01000027.1"/>
</dbReference>
<feature type="transmembrane region" description="Helical" evidence="1">
    <location>
        <begin position="42"/>
        <end position="67"/>
    </location>
</feature>
<evidence type="ECO:0000313" key="3">
    <source>
        <dbReference type="Proteomes" id="UP001143349"/>
    </source>
</evidence>
<protein>
    <submittedName>
        <fullName evidence="2">Uncharacterized protein</fullName>
    </submittedName>
</protein>